<organism evidence="3 4">
    <name type="scientific">Methylobacterium mesophilicum SR1.6/6</name>
    <dbReference type="NCBI Taxonomy" id="908290"/>
    <lineage>
        <taxon>Bacteria</taxon>
        <taxon>Pseudomonadati</taxon>
        <taxon>Pseudomonadota</taxon>
        <taxon>Alphaproteobacteria</taxon>
        <taxon>Hyphomicrobiales</taxon>
        <taxon>Methylobacteriaceae</taxon>
        <taxon>Methylobacterium</taxon>
    </lineage>
</organism>
<protein>
    <recommendedName>
        <fullName evidence="5">DUF2946 domain-containing protein</fullName>
    </recommendedName>
</protein>
<dbReference type="OrthoDB" id="8005700at2"/>
<reference evidence="3 4" key="2">
    <citation type="journal article" date="2013" name="Genome Announc.">
        <title>Draft Genome Sequence of Methylobacterium mesophilicum Strain SR1.6/6, Isolated from Citrus sinensis.</title>
        <authorList>
            <person name="Marinho Almeida D."/>
            <person name="Dini-Andreote F."/>
            <person name="Camargo Neves A.A."/>
            <person name="Juca Ramos R.T."/>
            <person name="Andreote F.D."/>
            <person name="Carneiro A.R."/>
            <person name="Oliveira de Souza Lima A."/>
            <person name="Caracciolo Gomes de Sa P.H."/>
            <person name="Ribeiro Barbosa M.S."/>
            <person name="Araujo W.L."/>
            <person name="Silva A."/>
        </authorList>
    </citation>
    <scope>NUCLEOTIDE SEQUENCE [LARGE SCALE GENOMIC DNA]</scope>
    <source>
        <strain evidence="3 4">SR1.6/6</strain>
    </source>
</reference>
<evidence type="ECO:0008006" key="5">
    <source>
        <dbReference type="Google" id="ProtNLM"/>
    </source>
</evidence>
<name>A0A6B9FUF0_9HYPH</name>
<evidence type="ECO:0000313" key="3">
    <source>
        <dbReference type="EMBL" id="QGY05386.1"/>
    </source>
</evidence>
<evidence type="ECO:0000256" key="2">
    <source>
        <dbReference type="SAM" id="Phobius"/>
    </source>
</evidence>
<dbReference type="RefSeq" id="WP_010684212.1">
    <property type="nucleotide sequence ID" value="NZ_CP043538.1"/>
</dbReference>
<keyword evidence="2" id="KW-0812">Transmembrane</keyword>
<dbReference type="KEGG" id="mmes:MMSR116_28430"/>
<gene>
    <name evidence="3" type="ORF">MMSR116_28430</name>
</gene>
<dbReference type="Proteomes" id="UP000012488">
    <property type="component" value="Chromosome"/>
</dbReference>
<sequence>MRRFNDRTARRRAVIVVTALYALLLQAFLIAVYPAAPLAGTDRVICAEHGGGVPTDDGSPACRQHPCCILAQVAQPLAQPPSAPAEEPARQRRMTALPWRPTAPLGPRAPPDPAVSSRGPPTA</sequence>
<dbReference type="AlphaFoldDB" id="A0A6B9FUF0"/>
<proteinExistence type="predicted"/>
<evidence type="ECO:0000256" key="1">
    <source>
        <dbReference type="SAM" id="MobiDB-lite"/>
    </source>
</evidence>
<feature type="region of interest" description="Disordered" evidence="1">
    <location>
        <begin position="78"/>
        <end position="123"/>
    </location>
</feature>
<dbReference type="EMBL" id="CP043538">
    <property type="protein sequence ID" value="QGY05386.1"/>
    <property type="molecule type" value="Genomic_DNA"/>
</dbReference>
<reference evidence="3 4" key="1">
    <citation type="journal article" date="2012" name="Genet. Mol. Biol.">
        <title>Analysis of 16S rRNA and mxaF genes revealing insights into Methylobacterium niche-specific plant association.</title>
        <authorList>
            <person name="Dourado M.N."/>
            <person name="Andreote F.D."/>
            <person name="Dini-Andreote F."/>
            <person name="Conti R."/>
            <person name="Araujo J.M."/>
            <person name="Araujo W.L."/>
        </authorList>
    </citation>
    <scope>NUCLEOTIDE SEQUENCE [LARGE SCALE GENOMIC DNA]</scope>
    <source>
        <strain evidence="3 4">SR1.6/6</strain>
    </source>
</reference>
<evidence type="ECO:0000313" key="4">
    <source>
        <dbReference type="Proteomes" id="UP000012488"/>
    </source>
</evidence>
<accession>A0A6B9FUF0</accession>
<feature type="transmembrane region" description="Helical" evidence="2">
    <location>
        <begin position="12"/>
        <end position="36"/>
    </location>
</feature>
<keyword evidence="2" id="KW-1133">Transmembrane helix</keyword>
<keyword evidence="2" id="KW-0472">Membrane</keyword>